<protein>
    <submittedName>
        <fullName evidence="11">Potassium transporter</fullName>
    </submittedName>
</protein>
<evidence type="ECO:0000256" key="4">
    <source>
        <dbReference type="ARBA" id="ARBA00022538"/>
    </source>
</evidence>
<keyword evidence="9 10" id="KW-0472">Membrane</keyword>
<feature type="transmembrane region" description="Helical" evidence="10">
    <location>
        <begin position="191"/>
        <end position="211"/>
    </location>
</feature>
<feature type="transmembrane region" description="Helical" evidence="10">
    <location>
        <begin position="76"/>
        <end position="100"/>
    </location>
</feature>
<dbReference type="GO" id="GO:0005886">
    <property type="term" value="C:plasma membrane"/>
    <property type="evidence" value="ECO:0007669"/>
    <property type="project" value="UniProtKB-SubCell"/>
</dbReference>
<comment type="subcellular location">
    <subcellularLocation>
        <location evidence="1">Cell membrane</location>
        <topology evidence="1">Multi-pass membrane protein</topology>
    </subcellularLocation>
</comment>
<keyword evidence="3" id="KW-1003">Cell membrane</keyword>
<keyword evidence="2" id="KW-0813">Transport</keyword>
<dbReference type="STRING" id="29542.A6070_00825"/>
<dbReference type="RefSeq" id="WP_072286626.1">
    <property type="nucleotide sequence ID" value="NZ_CP015455.1"/>
</dbReference>
<dbReference type="InterPro" id="IPR003445">
    <property type="entry name" value="Cat_transpt"/>
</dbReference>
<evidence type="ECO:0000256" key="3">
    <source>
        <dbReference type="ARBA" id="ARBA00022475"/>
    </source>
</evidence>
<feature type="transmembrane region" description="Helical" evidence="10">
    <location>
        <begin position="420"/>
        <end position="441"/>
    </location>
</feature>
<dbReference type="GO" id="GO:0015379">
    <property type="term" value="F:potassium:chloride symporter activity"/>
    <property type="evidence" value="ECO:0007669"/>
    <property type="project" value="InterPro"/>
</dbReference>
<dbReference type="PANTHER" id="PTHR32024">
    <property type="entry name" value="TRK SYSTEM POTASSIUM UPTAKE PROTEIN TRKG-RELATED"/>
    <property type="match status" value="1"/>
</dbReference>
<keyword evidence="6" id="KW-0630">Potassium</keyword>
<evidence type="ECO:0000256" key="7">
    <source>
        <dbReference type="ARBA" id="ARBA00022989"/>
    </source>
</evidence>
<evidence type="ECO:0000313" key="12">
    <source>
        <dbReference type="Proteomes" id="UP000182264"/>
    </source>
</evidence>
<evidence type="ECO:0000256" key="6">
    <source>
        <dbReference type="ARBA" id="ARBA00022958"/>
    </source>
</evidence>
<feature type="transmembrane region" description="Helical" evidence="10">
    <location>
        <begin position="43"/>
        <end position="64"/>
    </location>
</feature>
<feature type="transmembrane region" description="Helical" evidence="10">
    <location>
        <begin position="290"/>
        <end position="309"/>
    </location>
</feature>
<feature type="transmembrane region" description="Helical" evidence="10">
    <location>
        <begin position="388"/>
        <end position="408"/>
    </location>
</feature>
<evidence type="ECO:0000256" key="1">
    <source>
        <dbReference type="ARBA" id="ARBA00004651"/>
    </source>
</evidence>
<feature type="transmembrane region" description="Helical" evidence="10">
    <location>
        <begin position="354"/>
        <end position="376"/>
    </location>
</feature>
<organism evidence="11 12">
    <name type="scientific">Syntrophotalea acetylenica</name>
    <name type="common">Pelobacter acetylenicus</name>
    <dbReference type="NCBI Taxonomy" id="29542"/>
    <lineage>
        <taxon>Bacteria</taxon>
        <taxon>Pseudomonadati</taxon>
        <taxon>Thermodesulfobacteriota</taxon>
        <taxon>Desulfuromonadia</taxon>
        <taxon>Desulfuromonadales</taxon>
        <taxon>Syntrophotaleaceae</taxon>
        <taxon>Syntrophotalea</taxon>
    </lineage>
</organism>
<evidence type="ECO:0000256" key="9">
    <source>
        <dbReference type="ARBA" id="ARBA00023136"/>
    </source>
</evidence>
<feature type="transmembrane region" description="Helical" evidence="10">
    <location>
        <begin position="232"/>
        <end position="255"/>
    </location>
</feature>
<name>A0A1L3GFQ0_SYNAC</name>
<accession>A0A1L3GFQ0</accession>
<dbReference type="Pfam" id="PF02386">
    <property type="entry name" value="TrkH"/>
    <property type="match status" value="1"/>
</dbReference>
<keyword evidence="12" id="KW-1185">Reference proteome</keyword>
<dbReference type="KEGG" id="pace:A6070_00825"/>
<keyword evidence="8" id="KW-0406">Ion transport</keyword>
<evidence type="ECO:0000313" key="11">
    <source>
        <dbReference type="EMBL" id="APG24781.1"/>
    </source>
</evidence>
<evidence type="ECO:0000256" key="8">
    <source>
        <dbReference type="ARBA" id="ARBA00023065"/>
    </source>
</evidence>
<dbReference type="AlphaFoldDB" id="A0A1L3GFQ0"/>
<reference evidence="11 12" key="1">
    <citation type="journal article" date="2017" name="Genome Announc.">
        <title>Complete Genome Sequences of Two Acetylene-Fermenting Pelobacter acetylenicus Strains.</title>
        <authorList>
            <person name="Sutton J.M."/>
            <person name="Baesman S.M."/>
            <person name="Fierst J.L."/>
            <person name="Poret-Peterson A.T."/>
            <person name="Oremland R.S."/>
            <person name="Dunlap D.S."/>
            <person name="Akob D.M."/>
        </authorList>
    </citation>
    <scope>NUCLEOTIDE SEQUENCE [LARGE SCALE GENOMIC DNA]</scope>
    <source>
        <strain evidence="11 12">DSM 3247</strain>
    </source>
</reference>
<keyword evidence="4" id="KW-0633">Potassium transport</keyword>
<evidence type="ECO:0000256" key="2">
    <source>
        <dbReference type="ARBA" id="ARBA00022448"/>
    </source>
</evidence>
<dbReference type="EMBL" id="CP015518">
    <property type="protein sequence ID" value="APG24781.1"/>
    <property type="molecule type" value="Genomic_DNA"/>
</dbReference>
<dbReference type="PANTHER" id="PTHR32024:SF1">
    <property type="entry name" value="KTR SYSTEM POTASSIUM UPTAKE PROTEIN B"/>
    <property type="match status" value="1"/>
</dbReference>
<feature type="transmembrane region" description="Helical" evidence="10">
    <location>
        <begin position="131"/>
        <end position="152"/>
    </location>
</feature>
<gene>
    <name evidence="11" type="ORF">A7E75_06880</name>
</gene>
<proteinExistence type="predicted"/>
<evidence type="ECO:0000256" key="5">
    <source>
        <dbReference type="ARBA" id="ARBA00022692"/>
    </source>
</evidence>
<keyword evidence="7 10" id="KW-1133">Transmembrane helix</keyword>
<feature type="transmembrane region" description="Helical" evidence="10">
    <location>
        <begin position="159"/>
        <end position="179"/>
    </location>
</feature>
<sequence length="461" mass="49474">MKRSLLAVKNLDPGWALILYYACAIVLGGALLTLPIAANGEPLSFLDALFTATSAQCVTGLVVVDTGTRLTLFGQLVVLMLIQVGGLGITTFSVYLFFYLGMGVGIRDRWVIQETLLHTPVDSLRDLVRSIFRYTLVIEAAGAALLAVAFVPRMGWGKGIYSAVFHSISAFCNAGFALYADSMIGYRAEPLVNITLMALIILGGIGFLVIKETFDLSQNRQRSRKRRRRLSLHSRLVFMTSAILIVGGALLIGLLEASASLKSMGAAEGFWVALFQSVTSRTAGFNSIDLNLFEVPTLFLIMFLMFVGASPGSCGGGIKTTSLALFVAIMHSRLKGNPHTNVFRRTLPAAAVNKTLTLVMTALLFIALAVFSLLAVQMQGLPAMASRGAFLEYAFEAVSAFATVGLSLGATAKLVPAGKLIVILLMFIGRIGLLTVAFTMIQRSRKAAVPVHYAEENIMIG</sequence>
<feature type="transmembrane region" description="Helical" evidence="10">
    <location>
        <begin position="12"/>
        <end position="37"/>
    </location>
</feature>
<dbReference type="OrthoDB" id="9810952at2"/>
<dbReference type="Proteomes" id="UP000182264">
    <property type="component" value="Chromosome"/>
</dbReference>
<evidence type="ECO:0000256" key="10">
    <source>
        <dbReference type="SAM" id="Phobius"/>
    </source>
</evidence>
<dbReference type="InterPro" id="IPR004772">
    <property type="entry name" value="TrkH"/>
</dbReference>
<dbReference type="NCBIfam" id="TIGR00933">
    <property type="entry name" value="2a38"/>
    <property type="match status" value="1"/>
</dbReference>
<keyword evidence="5 10" id="KW-0812">Transmembrane</keyword>